<name>A0ABW2SC40_9BURK</name>
<protein>
    <submittedName>
        <fullName evidence="1">Uncharacterized protein</fullName>
    </submittedName>
</protein>
<accession>A0ABW2SC40</accession>
<dbReference type="Proteomes" id="UP001596457">
    <property type="component" value="Unassembled WGS sequence"/>
</dbReference>
<evidence type="ECO:0000313" key="1">
    <source>
        <dbReference type="EMBL" id="MFC7460768.1"/>
    </source>
</evidence>
<proteinExistence type="predicted"/>
<dbReference type="RefSeq" id="WP_382200332.1">
    <property type="nucleotide sequence ID" value="NZ_JBHTBZ010000020.1"/>
</dbReference>
<keyword evidence="2" id="KW-1185">Reference proteome</keyword>
<evidence type="ECO:0000313" key="2">
    <source>
        <dbReference type="Proteomes" id="UP001596457"/>
    </source>
</evidence>
<dbReference type="EMBL" id="JBHTBZ010000020">
    <property type="protein sequence ID" value="MFC7460768.1"/>
    <property type="molecule type" value="Genomic_DNA"/>
</dbReference>
<organism evidence="1 2">
    <name type="scientific">Hydrogenophaga defluvii</name>
    <dbReference type="NCBI Taxonomy" id="249410"/>
    <lineage>
        <taxon>Bacteria</taxon>
        <taxon>Pseudomonadati</taxon>
        <taxon>Pseudomonadota</taxon>
        <taxon>Betaproteobacteria</taxon>
        <taxon>Burkholderiales</taxon>
        <taxon>Comamonadaceae</taxon>
        <taxon>Hydrogenophaga</taxon>
    </lineage>
</organism>
<gene>
    <name evidence="1" type="ORF">ACFQU0_10040</name>
</gene>
<sequence length="202" mass="22793">MTDRKNGLLRWSSERKLDPLRAAYLLDRLQRRCGVCPECGEKWDWLGNHRKSVVHAVLEINAIRYPVKTLAWAATTLRAKPADRVLMSKCPHPSCINPKLATVATKADVVHKQVKDGLLLNAHHRRQIMIGRRKRATKLDMDKARAIRASTKSVAEQALEHGVSKQTIRRVLSGAQWMELDSPMTGIFSGLMAANDSTRRRA</sequence>
<comment type="caution">
    <text evidence="1">The sequence shown here is derived from an EMBL/GenBank/DDBJ whole genome shotgun (WGS) entry which is preliminary data.</text>
</comment>
<reference evidence="2" key="1">
    <citation type="journal article" date="2019" name="Int. J. Syst. Evol. Microbiol.">
        <title>The Global Catalogue of Microorganisms (GCM) 10K type strain sequencing project: providing services to taxonomists for standard genome sequencing and annotation.</title>
        <authorList>
            <consortium name="The Broad Institute Genomics Platform"/>
            <consortium name="The Broad Institute Genome Sequencing Center for Infectious Disease"/>
            <person name="Wu L."/>
            <person name="Ma J."/>
        </authorList>
    </citation>
    <scope>NUCLEOTIDE SEQUENCE [LARGE SCALE GENOMIC DNA]</scope>
    <source>
        <strain evidence="2">CCUG 53903</strain>
    </source>
</reference>